<proteinExistence type="predicted"/>
<accession>A0AA39QJA1</accession>
<evidence type="ECO:0000256" key="2">
    <source>
        <dbReference type="SAM" id="Phobius"/>
    </source>
</evidence>
<evidence type="ECO:0000313" key="3">
    <source>
        <dbReference type="EMBL" id="KAK0502699.1"/>
    </source>
</evidence>
<protein>
    <submittedName>
        <fullName evidence="3">Uncharacterized protein</fullName>
    </submittedName>
</protein>
<keyword evidence="4" id="KW-1185">Reference proteome</keyword>
<evidence type="ECO:0000313" key="4">
    <source>
        <dbReference type="Proteomes" id="UP001175228"/>
    </source>
</evidence>
<sequence length="323" mass="35013">MFLTCASYPSNSLIPLVLSLNITLESAPEPFQNARISLRWAPNDPVEFVLGAFTNDASVMVATTLEVMENFIADSTVDMGFNYTSPSENDCTLYAWVPVPWAAGPSDGFAQSEPFTITSRRYTTTATPSTPTLSRSKAASTSPTTSNPAASSSTSSVSETASDVPFRPASHAGVIVGGVLGVLALGCLSVYVLIRRRRSNAATPLLCPQDSATFNTTLPRSSVNSRSISLHEERETEAAPGVSTRVPLEGENSRMREELTALESQIGSMEEPLSEVPIRPAREVARLREEIAALEDRIRRMEAVYRNSPPPPSYRSSQYLLFQ</sequence>
<keyword evidence="2" id="KW-0812">Transmembrane</keyword>
<feature type="region of interest" description="Disordered" evidence="1">
    <location>
        <begin position="120"/>
        <end position="164"/>
    </location>
</feature>
<organism evidence="3 4">
    <name type="scientific">Armillaria luteobubalina</name>
    <dbReference type="NCBI Taxonomy" id="153913"/>
    <lineage>
        <taxon>Eukaryota</taxon>
        <taxon>Fungi</taxon>
        <taxon>Dikarya</taxon>
        <taxon>Basidiomycota</taxon>
        <taxon>Agaricomycotina</taxon>
        <taxon>Agaricomycetes</taxon>
        <taxon>Agaricomycetidae</taxon>
        <taxon>Agaricales</taxon>
        <taxon>Marasmiineae</taxon>
        <taxon>Physalacriaceae</taxon>
        <taxon>Armillaria</taxon>
    </lineage>
</organism>
<reference evidence="3" key="1">
    <citation type="submission" date="2023-06" db="EMBL/GenBank/DDBJ databases">
        <authorList>
            <consortium name="Lawrence Berkeley National Laboratory"/>
            <person name="Ahrendt S."/>
            <person name="Sahu N."/>
            <person name="Indic B."/>
            <person name="Wong-Bajracharya J."/>
            <person name="Merenyi Z."/>
            <person name="Ke H.-M."/>
            <person name="Monk M."/>
            <person name="Kocsube S."/>
            <person name="Drula E."/>
            <person name="Lipzen A."/>
            <person name="Balint B."/>
            <person name="Henrissat B."/>
            <person name="Andreopoulos B."/>
            <person name="Martin F.M."/>
            <person name="Harder C.B."/>
            <person name="Rigling D."/>
            <person name="Ford K.L."/>
            <person name="Foster G.D."/>
            <person name="Pangilinan J."/>
            <person name="Papanicolaou A."/>
            <person name="Barry K."/>
            <person name="LaButti K."/>
            <person name="Viragh M."/>
            <person name="Koriabine M."/>
            <person name="Yan M."/>
            <person name="Riley R."/>
            <person name="Champramary S."/>
            <person name="Plett K.L."/>
            <person name="Tsai I.J."/>
            <person name="Slot J."/>
            <person name="Sipos G."/>
            <person name="Plett J."/>
            <person name="Nagy L.G."/>
            <person name="Grigoriev I.V."/>
        </authorList>
    </citation>
    <scope>NUCLEOTIDE SEQUENCE</scope>
    <source>
        <strain evidence="3">HWK02</strain>
    </source>
</reference>
<gene>
    <name evidence="3" type="ORF">EDD18DRAFT_1345520</name>
</gene>
<comment type="caution">
    <text evidence="3">The sequence shown here is derived from an EMBL/GenBank/DDBJ whole genome shotgun (WGS) entry which is preliminary data.</text>
</comment>
<dbReference type="EMBL" id="JAUEPU010000004">
    <property type="protein sequence ID" value="KAK0502699.1"/>
    <property type="molecule type" value="Genomic_DNA"/>
</dbReference>
<feature type="compositionally biased region" description="Low complexity" evidence="1">
    <location>
        <begin position="120"/>
        <end position="162"/>
    </location>
</feature>
<feature type="transmembrane region" description="Helical" evidence="2">
    <location>
        <begin position="172"/>
        <end position="194"/>
    </location>
</feature>
<name>A0AA39QJA1_9AGAR</name>
<dbReference type="AlphaFoldDB" id="A0AA39QJA1"/>
<keyword evidence="2" id="KW-0472">Membrane</keyword>
<evidence type="ECO:0000256" key="1">
    <source>
        <dbReference type="SAM" id="MobiDB-lite"/>
    </source>
</evidence>
<dbReference type="Proteomes" id="UP001175228">
    <property type="component" value="Unassembled WGS sequence"/>
</dbReference>
<keyword evidence="2" id="KW-1133">Transmembrane helix</keyword>